<dbReference type="PROSITE" id="PS50041">
    <property type="entry name" value="C_TYPE_LECTIN_2"/>
    <property type="match status" value="1"/>
</dbReference>
<proteinExistence type="predicted"/>
<evidence type="ECO:0000259" key="7">
    <source>
        <dbReference type="PROSITE" id="PS50041"/>
    </source>
</evidence>
<evidence type="ECO:0000256" key="4">
    <source>
        <dbReference type="ARBA" id="ARBA00022734"/>
    </source>
</evidence>
<accession>A0ABM0JHR9</accession>
<dbReference type="SMART" id="SM00034">
    <property type="entry name" value="CLECT"/>
    <property type="match status" value="1"/>
</dbReference>
<dbReference type="PANTHER" id="PTHR22799:SF1">
    <property type="entry name" value="C-TYPE LECTIN DOMAIN FAMILY 11 MEMBER A"/>
    <property type="match status" value="1"/>
</dbReference>
<dbReference type="CDD" id="cd00037">
    <property type="entry name" value="CLECT"/>
    <property type="match status" value="1"/>
</dbReference>
<feature type="domain" description="C-type lectin" evidence="7">
    <location>
        <begin position="253"/>
        <end position="365"/>
    </location>
</feature>
<protein>
    <submittedName>
        <fullName evidence="9">Uncharacterized protein LOC101858613</fullName>
    </submittedName>
</protein>
<evidence type="ECO:0000256" key="5">
    <source>
        <dbReference type="SAM" id="Coils"/>
    </source>
</evidence>
<feature type="chain" id="PRO_5045864933" evidence="6">
    <location>
        <begin position="21"/>
        <end position="394"/>
    </location>
</feature>
<dbReference type="PANTHER" id="PTHR22799">
    <property type="entry name" value="TETRANECTIN-RELATED"/>
    <property type="match status" value="1"/>
</dbReference>
<keyword evidence="3 6" id="KW-0732">Signal</keyword>
<dbReference type="InterPro" id="IPR051663">
    <property type="entry name" value="CLec_Tetranectin-domain"/>
</dbReference>
<sequence>MLFNMFPVLVLILSASVADSTSSALATPSHGVDIETSHNQFHEGLTNQLIINCTFTHEHGSNFSTILSLILSKTASANASTYREVASITAFSNDKVDAKDTMGAQVTGHHRVDAYSFIALEWTHPTHQVEGKYRCQANGMDNGGHPLSVWADTVVEEIPIGFDMVLDKLKEMDTKIQELDTKGKELDSKIDAVEAKDKELDSKINAVDVKENKTDAKIKAIEAREQEMNSKLNDLRTRVENSKDAIISTTTSYRGHNYLLSKPILVNVHEANRLCRLYGGYLAEINDKQEFQHLADFSNSSVSGSVSTGVMLGATDEGHEGRWTFLTSGGNMTSCVWDDPQPNGGAIENCLYLSTGTKKMFDDACLKYSSSWSVRFLCEVNAYILKISENAPGK</sequence>
<dbReference type="InterPro" id="IPR016186">
    <property type="entry name" value="C-type_lectin-like/link_sf"/>
</dbReference>
<evidence type="ECO:0000256" key="1">
    <source>
        <dbReference type="ARBA" id="ARBA00004613"/>
    </source>
</evidence>
<dbReference type="Pfam" id="PF00059">
    <property type="entry name" value="Lectin_C"/>
    <property type="match status" value="1"/>
</dbReference>
<keyword evidence="5" id="KW-0175">Coiled coil</keyword>
<evidence type="ECO:0000256" key="2">
    <source>
        <dbReference type="ARBA" id="ARBA00022525"/>
    </source>
</evidence>
<dbReference type="Proteomes" id="UP000694888">
    <property type="component" value="Unplaced"/>
</dbReference>
<dbReference type="Gene3D" id="3.10.100.10">
    <property type="entry name" value="Mannose-Binding Protein A, subunit A"/>
    <property type="match status" value="1"/>
</dbReference>
<dbReference type="GeneID" id="101858613"/>
<keyword evidence="8" id="KW-1185">Reference proteome</keyword>
<feature type="coiled-coil region" evidence="5">
    <location>
        <begin position="169"/>
        <end position="245"/>
    </location>
</feature>
<evidence type="ECO:0000256" key="3">
    <source>
        <dbReference type="ARBA" id="ARBA00022729"/>
    </source>
</evidence>
<comment type="subcellular location">
    <subcellularLocation>
        <location evidence="1">Secreted</location>
    </subcellularLocation>
</comment>
<gene>
    <name evidence="9" type="primary">LOC101858613</name>
</gene>
<feature type="signal peptide" evidence="6">
    <location>
        <begin position="1"/>
        <end position="20"/>
    </location>
</feature>
<dbReference type="InterPro" id="IPR001304">
    <property type="entry name" value="C-type_lectin-like"/>
</dbReference>
<evidence type="ECO:0000256" key="6">
    <source>
        <dbReference type="SAM" id="SignalP"/>
    </source>
</evidence>
<dbReference type="SUPFAM" id="SSF56436">
    <property type="entry name" value="C-type lectin-like"/>
    <property type="match status" value="1"/>
</dbReference>
<dbReference type="InterPro" id="IPR016187">
    <property type="entry name" value="CTDL_fold"/>
</dbReference>
<keyword evidence="2" id="KW-0964">Secreted</keyword>
<reference evidence="9" key="1">
    <citation type="submission" date="2025-08" db="UniProtKB">
        <authorList>
            <consortium name="RefSeq"/>
        </authorList>
    </citation>
    <scope>IDENTIFICATION</scope>
</reference>
<name>A0ABM0JHR9_APLCA</name>
<organism evidence="8 9">
    <name type="scientific">Aplysia californica</name>
    <name type="common">California sea hare</name>
    <dbReference type="NCBI Taxonomy" id="6500"/>
    <lineage>
        <taxon>Eukaryota</taxon>
        <taxon>Metazoa</taxon>
        <taxon>Spiralia</taxon>
        <taxon>Lophotrochozoa</taxon>
        <taxon>Mollusca</taxon>
        <taxon>Gastropoda</taxon>
        <taxon>Heterobranchia</taxon>
        <taxon>Euthyneura</taxon>
        <taxon>Tectipleura</taxon>
        <taxon>Aplysiida</taxon>
        <taxon>Aplysioidea</taxon>
        <taxon>Aplysiidae</taxon>
        <taxon>Aplysia</taxon>
    </lineage>
</organism>
<keyword evidence="4" id="KW-0430">Lectin</keyword>
<evidence type="ECO:0000313" key="8">
    <source>
        <dbReference type="Proteomes" id="UP000694888"/>
    </source>
</evidence>
<evidence type="ECO:0000313" key="9">
    <source>
        <dbReference type="RefSeq" id="XP_005093933.1"/>
    </source>
</evidence>
<dbReference type="Gene3D" id="1.20.5.170">
    <property type="match status" value="1"/>
</dbReference>
<dbReference type="RefSeq" id="XP_005093933.1">
    <property type="nucleotide sequence ID" value="XM_005093876.3"/>
</dbReference>